<proteinExistence type="predicted"/>
<protein>
    <submittedName>
        <fullName evidence="1">Uncharacterized protein</fullName>
    </submittedName>
</protein>
<sequence>MSRTVDTTQMMRMLTVGRTSYVFADREDWDYFQQIHKPGDAVVRYDLPGMPPGLRRHIVCSKDVPRETMHRLDLAITATGGVVNAGHSRPAH</sequence>
<dbReference type="EMBL" id="EQ996207">
    <property type="protein sequence ID" value="EEF22185.1"/>
    <property type="molecule type" value="Genomic_DNA"/>
</dbReference>
<dbReference type="Proteomes" id="UP000008311">
    <property type="component" value="Unassembled WGS sequence"/>
</dbReference>
<name>B9TPM9_RICCO</name>
<keyword evidence="2" id="KW-1185">Reference proteome</keyword>
<organism evidence="1 2">
    <name type="scientific">Ricinus communis</name>
    <name type="common">Castor bean</name>
    <dbReference type="NCBI Taxonomy" id="3988"/>
    <lineage>
        <taxon>Eukaryota</taxon>
        <taxon>Viridiplantae</taxon>
        <taxon>Streptophyta</taxon>
        <taxon>Embryophyta</taxon>
        <taxon>Tracheophyta</taxon>
        <taxon>Spermatophyta</taxon>
        <taxon>Magnoliopsida</taxon>
        <taxon>eudicotyledons</taxon>
        <taxon>Gunneridae</taxon>
        <taxon>Pentapetalae</taxon>
        <taxon>rosids</taxon>
        <taxon>fabids</taxon>
        <taxon>Malpighiales</taxon>
        <taxon>Euphorbiaceae</taxon>
        <taxon>Acalyphoideae</taxon>
        <taxon>Acalypheae</taxon>
        <taxon>Ricinus</taxon>
    </lineage>
</organism>
<dbReference type="AlphaFoldDB" id="B9TPM9"/>
<accession>B9TPM9</accession>
<dbReference type="InParanoid" id="B9TPM9"/>
<reference evidence="2" key="1">
    <citation type="journal article" date="2010" name="Nat. Biotechnol.">
        <title>Draft genome sequence of the oilseed species Ricinus communis.</title>
        <authorList>
            <person name="Chan A.P."/>
            <person name="Crabtree J."/>
            <person name="Zhao Q."/>
            <person name="Lorenzi H."/>
            <person name="Orvis J."/>
            <person name="Puiu D."/>
            <person name="Melake-Berhan A."/>
            <person name="Jones K.M."/>
            <person name="Redman J."/>
            <person name="Chen G."/>
            <person name="Cahoon E.B."/>
            <person name="Gedil M."/>
            <person name="Stanke M."/>
            <person name="Haas B.J."/>
            <person name="Wortman J.R."/>
            <person name="Fraser-Liggett C.M."/>
            <person name="Ravel J."/>
            <person name="Rabinowicz P.D."/>
        </authorList>
    </citation>
    <scope>NUCLEOTIDE SEQUENCE [LARGE SCALE GENOMIC DNA]</scope>
    <source>
        <strain evidence="2">cv. Hale</strain>
    </source>
</reference>
<evidence type="ECO:0000313" key="2">
    <source>
        <dbReference type="Proteomes" id="UP000008311"/>
    </source>
</evidence>
<gene>
    <name evidence="1" type="ORF">RCOM_2046760</name>
</gene>
<evidence type="ECO:0000313" key="1">
    <source>
        <dbReference type="EMBL" id="EEF22185.1"/>
    </source>
</evidence>